<proteinExistence type="predicted"/>
<sequence length="94" mass="10704">MKLDHSVCDVTAWKTIWRALGRRRDRLGEEKLLSSVPQCELVGLIPKIYIAEDLVTRAFRDQPEIDAEKRILAHLALKKADNGLQLPPILLCVM</sequence>
<protein>
    <submittedName>
        <fullName evidence="1">Uncharacterized protein</fullName>
    </submittedName>
</protein>
<dbReference type="EMBL" id="BGPR01033293">
    <property type="protein sequence ID" value="GBO07171.1"/>
    <property type="molecule type" value="Genomic_DNA"/>
</dbReference>
<reference evidence="1 2" key="1">
    <citation type="journal article" date="2019" name="Sci. Rep.">
        <title>Orb-weaving spider Araneus ventricosus genome elucidates the spidroin gene catalogue.</title>
        <authorList>
            <person name="Kono N."/>
            <person name="Nakamura H."/>
            <person name="Ohtoshi R."/>
            <person name="Moran D.A.P."/>
            <person name="Shinohara A."/>
            <person name="Yoshida Y."/>
            <person name="Fujiwara M."/>
            <person name="Mori M."/>
            <person name="Tomita M."/>
            <person name="Arakawa K."/>
        </authorList>
    </citation>
    <scope>NUCLEOTIDE SEQUENCE [LARGE SCALE GENOMIC DNA]</scope>
</reference>
<accession>A0A4Y2U531</accession>
<dbReference type="Proteomes" id="UP000499080">
    <property type="component" value="Unassembled WGS sequence"/>
</dbReference>
<name>A0A4Y2U531_ARAVE</name>
<keyword evidence="2" id="KW-1185">Reference proteome</keyword>
<dbReference type="AlphaFoldDB" id="A0A4Y2U531"/>
<gene>
    <name evidence="1" type="ORF">AVEN_247414_1</name>
</gene>
<evidence type="ECO:0000313" key="2">
    <source>
        <dbReference type="Proteomes" id="UP000499080"/>
    </source>
</evidence>
<evidence type="ECO:0000313" key="1">
    <source>
        <dbReference type="EMBL" id="GBO07171.1"/>
    </source>
</evidence>
<organism evidence="1 2">
    <name type="scientific">Araneus ventricosus</name>
    <name type="common">Orbweaver spider</name>
    <name type="synonym">Epeira ventricosa</name>
    <dbReference type="NCBI Taxonomy" id="182803"/>
    <lineage>
        <taxon>Eukaryota</taxon>
        <taxon>Metazoa</taxon>
        <taxon>Ecdysozoa</taxon>
        <taxon>Arthropoda</taxon>
        <taxon>Chelicerata</taxon>
        <taxon>Arachnida</taxon>
        <taxon>Araneae</taxon>
        <taxon>Araneomorphae</taxon>
        <taxon>Entelegynae</taxon>
        <taxon>Araneoidea</taxon>
        <taxon>Araneidae</taxon>
        <taxon>Araneus</taxon>
    </lineage>
</organism>
<comment type="caution">
    <text evidence="1">The sequence shown here is derived from an EMBL/GenBank/DDBJ whole genome shotgun (WGS) entry which is preliminary data.</text>
</comment>